<evidence type="ECO:0000256" key="1">
    <source>
        <dbReference type="ARBA" id="ARBA00009437"/>
    </source>
</evidence>
<dbReference type="GO" id="GO:0043565">
    <property type="term" value="F:sequence-specific DNA binding"/>
    <property type="evidence" value="ECO:0007669"/>
    <property type="project" value="TreeGrafter"/>
</dbReference>
<dbReference type="SUPFAM" id="SSF53850">
    <property type="entry name" value="Periplasmic binding protein-like II"/>
    <property type="match status" value="1"/>
</dbReference>
<dbReference type="PROSITE" id="PS50931">
    <property type="entry name" value="HTH_LYSR"/>
    <property type="match status" value="1"/>
</dbReference>
<dbReference type="Proteomes" id="UP000444316">
    <property type="component" value="Unassembled WGS sequence"/>
</dbReference>
<dbReference type="FunFam" id="3.40.190.290:FF:000001">
    <property type="entry name" value="Transcriptional regulator, LysR family"/>
    <property type="match status" value="1"/>
</dbReference>
<evidence type="ECO:0000256" key="4">
    <source>
        <dbReference type="ARBA" id="ARBA00023163"/>
    </source>
</evidence>
<keyword evidence="7" id="KW-1185">Reference proteome</keyword>
<reference evidence="6" key="1">
    <citation type="submission" date="2019-12" db="EMBL/GenBank/DDBJ databases">
        <title>Novel species isolated from a subtropical stream in China.</title>
        <authorList>
            <person name="Lu H."/>
        </authorList>
    </citation>
    <scope>NUCLEOTIDE SEQUENCE [LARGE SCALE GENOMIC DNA]</scope>
    <source>
        <strain evidence="6">FT93W</strain>
    </source>
</reference>
<comment type="similarity">
    <text evidence="1">Belongs to the LysR transcriptional regulatory family.</text>
</comment>
<dbReference type="GO" id="GO:0006351">
    <property type="term" value="P:DNA-templated transcription"/>
    <property type="evidence" value="ECO:0007669"/>
    <property type="project" value="TreeGrafter"/>
</dbReference>
<dbReference type="RefSeq" id="WP_161034434.1">
    <property type="nucleotide sequence ID" value="NZ_WWCL01000001.1"/>
</dbReference>
<proteinExistence type="inferred from homology"/>
<protein>
    <submittedName>
        <fullName evidence="6">LysR family transcriptional regulator</fullName>
    </submittedName>
</protein>
<evidence type="ECO:0000259" key="5">
    <source>
        <dbReference type="PROSITE" id="PS50931"/>
    </source>
</evidence>
<gene>
    <name evidence="6" type="ORF">GTP23_07125</name>
</gene>
<dbReference type="Pfam" id="PF00126">
    <property type="entry name" value="HTH_1"/>
    <property type="match status" value="1"/>
</dbReference>
<dbReference type="GO" id="GO:0003700">
    <property type="term" value="F:DNA-binding transcription factor activity"/>
    <property type="evidence" value="ECO:0007669"/>
    <property type="project" value="InterPro"/>
</dbReference>
<dbReference type="EMBL" id="WWCL01000001">
    <property type="protein sequence ID" value="MYN44843.1"/>
    <property type="molecule type" value="Genomic_DNA"/>
</dbReference>
<dbReference type="Pfam" id="PF03466">
    <property type="entry name" value="LysR_substrate"/>
    <property type="match status" value="1"/>
</dbReference>
<dbReference type="InterPro" id="IPR005119">
    <property type="entry name" value="LysR_subst-bd"/>
</dbReference>
<evidence type="ECO:0000256" key="2">
    <source>
        <dbReference type="ARBA" id="ARBA00023015"/>
    </source>
</evidence>
<dbReference type="Gene3D" id="1.10.10.10">
    <property type="entry name" value="Winged helix-like DNA-binding domain superfamily/Winged helix DNA-binding domain"/>
    <property type="match status" value="1"/>
</dbReference>
<dbReference type="AlphaFoldDB" id="A0A845HV13"/>
<dbReference type="PANTHER" id="PTHR30537:SF5">
    <property type="entry name" value="HTH-TYPE TRANSCRIPTIONAL ACTIVATOR TTDR-RELATED"/>
    <property type="match status" value="1"/>
</dbReference>
<dbReference type="InterPro" id="IPR036388">
    <property type="entry name" value="WH-like_DNA-bd_sf"/>
</dbReference>
<dbReference type="Gene3D" id="3.40.190.290">
    <property type="match status" value="1"/>
</dbReference>
<organism evidence="6 7">
    <name type="scientific">Duganella fentianensis</name>
    <dbReference type="NCBI Taxonomy" id="2692177"/>
    <lineage>
        <taxon>Bacteria</taxon>
        <taxon>Pseudomonadati</taxon>
        <taxon>Pseudomonadota</taxon>
        <taxon>Betaproteobacteria</taxon>
        <taxon>Burkholderiales</taxon>
        <taxon>Oxalobacteraceae</taxon>
        <taxon>Telluria group</taxon>
        <taxon>Duganella</taxon>
    </lineage>
</organism>
<name>A0A845HV13_9BURK</name>
<dbReference type="InterPro" id="IPR058163">
    <property type="entry name" value="LysR-type_TF_proteobact-type"/>
</dbReference>
<evidence type="ECO:0000256" key="3">
    <source>
        <dbReference type="ARBA" id="ARBA00023125"/>
    </source>
</evidence>
<keyword evidence="4" id="KW-0804">Transcription</keyword>
<dbReference type="PANTHER" id="PTHR30537">
    <property type="entry name" value="HTH-TYPE TRANSCRIPTIONAL REGULATOR"/>
    <property type="match status" value="1"/>
</dbReference>
<dbReference type="CDD" id="cd08479">
    <property type="entry name" value="PBP2_CrgA_like_9"/>
    <property type="match status" value="1"/>
</dbReference>
<sequence length="306" mass="34443">MYIKPQLDDLRLFCVVARHRSFAETARQLGISKAVVSKRIALLEAAVQEQLFHRSTRQITLTAQGEIVHQWAQRICEDVDLMGQAISREKAEPDGVLRLCSSTGFGRSQLAPALSAMASRFPRLEIQLELFDRAVDLVEEGFQLDIRIGHVHEANVIKRRIAGNRRVLCAAPSYLARYGTPATLEQLKQHRCIPIRERDQDFGRWELHGPQGIQAVKVHGQLSANNGEIVRQWAIDGHGIILRSGWDIVEELASGQLVAVLPAYYQPADIWAVYPSRLSVSARVRLCVEFLADWFARHHSYGSAQP</sequence>
<keyword evidence="3" id="KW-0238">DNA-binding</keyword>
<accession>A0A845HV13</accession>
<keyword evidence="2" id="KW-0805">Transcription regulation</keyword>
<dbReference type="FunFam" id="1.10.10.10:FF:000001">
    <property type="entry name" value="LysR family transcriptional regulator"/>
    <property type="match status" value="1"/>
</dbReference>
<feature type="domain" description="HTH lysR-type" evidence="5">
    <location>
        <begin position="5"/>
        <end position="62"/>
    </location>
</feature>
<comment type="caution">
    <text evidence="6">The sequence shown here is derived from an EMBL/GenBank/DDBJ whole genome shotgun (WGS) entry which is preliminary data.</text>
</comment>
<dbReference type="InterPro" id="IPR036390">
    <property type="entry name" value="WH_DNA-bd_sf"/>
</dbReference>
<evidence type="ECO:0000313" key="7">
    <source>
        <dbReference type="Proteomes" id="UP000444316"/>
    </source>
</evidence>
<dbReference type="SUPFAM" id="SSF46785">
    <property type="entry name" value="Winged helix' DNA-binding domain"/>
    <property type="match status" value="1"/>
</dbReference>
<dbReference type="InterPro" id="IPR000847">
    <property type="entry name" value="LysR_HTH_N"/>
</dbReference>
<evidence type="ECO:0000313" key="6">
    <source>
        <dbReference type="EMBL" id="MYN44843.1"/>
    </source>
</evidence>